<keyword evidence="10" id="KW-1133">Transmembrane helix</keyword>
<dbReference type="InterPro" id="IPR003594">
    <property type="entry name" value="HATPase_dom"/>
</dbReference>
<keyword evidence="5" id="KW-0547">Nucleotide-binding</keyword>
<reference evidence="13 14" key="1">
    <citation type="submission" date="2018-09" db="EMBL/GenBank/DDBJ databases">
        <authorList>
            <person name="Wang F."/>
        </authorList>
    </citation>
    <scope>NUCLEOTIDE SEQUENCE [LARGE SCALE GENOMIC DNA]</scope>
    <source>
        <strain evidence="13 14">PLHSC7-2</strain>
    </source>
</reference>
<evidence type="ECO:0000256" key="9">
    <source>
        <dbReference type="SAM" id="Coils"/>
    </source>
</evidence>
<evidence type="ECO:0000256" key="7">
    <source>
        <dbReference type="ARBA" id="ARBA00022840"/>
    </source>
</evidence>
<dbReference type="AlphaFoldDB" id="A0A418YKH6"/>
<evidence type="ECO:0000256" key="1">
    <source>
        <dbReference type="ARBA" id="ARBA00000085"/>
    </source>
</evidence>
<keyword evidence="14" id="KW-1185">Reference proteome</keyword>
<dbReference type="PANTHER" id="PTHR43065:SF10">
    <property type="entry name" value="PEROXIDE STRESS-ACTIVATED HISTIDINE KINASE MAK3"/>
    <property type="match status" value="1"/>
</dbReference>
<dbReference type="Gene3D" id="3.30.565.10">
    <property type="entry name" value="Histidine kinase-like ATPase, C-terminal domain"/>
    <property type="match status" value="1"/>
</dbReference>
<keyword evidence="9" id="KW-0175">Coiled coil</keyword>
<dbReference type="PROSITE" id="PS50839">
    <property type="entry name" value="CHASE"/>
    <property type="match status" value="1"/>
</dbReference>
<dbReference type="PRINTS" id="PR00344">
    <property type="entry name" value="BCTRLSENSOR"/>
</dbReference>
<sequence length="526" mass="60359">MKYQVVAFFILCFGAALSGWSWHHLKQYEYNQLQTEVESQSNNIAKVIRVQITEQVESLERMAKRWEYNNGTQFDEWHFDALNFMNYEKAYQSIAWLKKDNQVDWLVPLKAREETKKLIRESQEQRINLFDQAVKQQSVVISQSVTLNTGDKGFLVILPLFPNGVFDGFLVGVFSFDRLFSLFLDTGYFDTPVTMMERGQIIYQQVPKGTRVTKNMLTKKLSVYGSDWDIYNWPSSRSIEKSQSMLPNMVLTFGLCISLLLSFSFYFARQVERKKQELEQSYEELEQKNREIANTQSQLVHSTKLASLGEMATGIAHELNQPLQVISMNAEMGPEYLAENKHNRVVKAFTDIMQQIDRAQAIIKQLRCFGRDSAHDEHQEISSEEMINSSLLFLKRQFMSNNIEVRENIAPALPNIRCNKVQIEQVLLNLLVNARDAVENCQDKIVGIKAFQKDKQLLIEIYDSGVGIGADQLDKIFDPFFTTKDVGKGTGLGLSISHAIIEQHKGSIKVESQINKGTQFLVTLPL</sequence>
<dbReference type="InterPro" id="IPR036097">
    <property type="entry name" value="HisK_dim/P_sf"/>
</dbReference>
<evidence type="ECO:0000313" key="14">
    <source>
        <dbReference type="Proteomes" id="UP000283255"/>
    </source>
</evidence>
<dbReference type="EC" id="2.7.13.3" evidence="2"/>
<evidence type="ECO:0000256" key="10">
    <source>
        <dbReference type="SAM" id="Phobius"/>
    </source>
</evidence>
<dbReference type="SMART" id="SM00388">
    <property type="entry name" value="HisKA"/>
    <property type="match status" value="1"/>
</dbReference>
<evidence type="ECO:0000256" key="3">
    <source>
        <dbReference type="ARBA" id="ARBA00022553"/>
    </source>
</evidence>
<keyword evidence="10" id="KW-0472">Membrane</keyword>
<dbReference type="Gene3D" id="1.10.287.130">
    <property type="match status" value="1"/>
</dbReference>
<feature type="transmembrane region" description="Helical" evidence="10">
    <location>
        <begin position="245"/>
        <end position="268"/>
    </location>
</feature>
<keyword evidence="3" id="KW-0597">Phosphoprotein</keyword>
<dbReference type="InterPro" id="IPR005467">
    <property type="entry name" value="His_kinase_dom"/>
</dbReference>
<dbReference type="InterPro" id="IPR003661">
    <property type="entry name" value="HisK_dim/P_dom"/>
</dbReference>
<evidence type="ECO:0000256" key="5">
    <source>
        <dbReference type="ARBA" id="ARBA00022741"/>
    </source>
</evidence>
<keyword evidence="4" id="KW-0808">Transferase</keyword>
<evidence type="ECO:0000259" key="12">
    <source>
        <dbReference type="PROSITE" id="PS50839"/>
    </source>
</evidence>
<dbReference type="Proteomes" id="UP000283255">
    <property type="component" value="Unassembled WGS sequence"/>
</dbReference>
<protein>
    <recommendedName>
        <fullName evidence="2">histidine kinase</fullName>
        <ecNumber evidence="2">2.7.13.3</ecNumber>
    </recommendedName>
</protein>
<dbReference type="CDD" id="cd00082">
    <property type="entry name" value="HisKA"/>
    <property type="match status" value="1"/>
</dbReference>
<evidence type="ECO:0000256" key="8">
    <source>
        <dbReference type="ARBA" id="ARBA00023012"/>
    </source>
</evidence>
<feature type="coiled-coil region" evidence="9">
    <location>
        <begin position="268"/>
        <end position="298"/>
    </location>
</feature>
<organism evidence="13 14">
    <name type="scientific">Motilimonas pumila</name>
    <dbReference type="NCBI Taxonomy" id="2303987"/>
    <lineage>
        <taxon>Bacteria</taxon>
        <taxon>Pseudomonadati</taxon>
        <taxon>Pseudomonadota</taxon>
        <taxon>Gammaproteobacteria</taxon>
        <taxon>Alteromonadales</taxon>
        <taxon>Alteromonadales genera incertae sedis</taxon>
        <taxon>Motilimonas</taxon>
    </lineage>
</organism>
<dbReference type="Pfam" id="PF00512">
    <property type="entry name" value="HisKA"/>
    <property type="match status" value="1"/>
</dbReference>
<feature type="domain" description="Histidine kinase" evidence="11">
    <location>
        <begin position="314"/>
        <end position="526"/>
    </location>
</feature>
<evidence type="ECO:0000259" key="11">
    <source>
        <dbReference type="PROSITE" id="PS50109"/>
    </source>
</evidence>
<keyword evidence="7" id="KW-0067">ATP-binding</keyword>
<proteinExistence type="predicted"/>
<dbReference type="RefSeq" id="WP_119908991.1">
    <property type="nucleotide sequence ID" value="NZ_QZCH01000001.1"/>
</dbReference>
<dbReference type="SMART" id="SM00387">
    <property type="entry name" value="HATPase_c"/>
    <property type="match status" value="1"/>
</dbReference>
<dbReference type="SUPFAM" id="SSF47384">
    <property type="entry name" value="Homodimeric domain of signal transducing histidine kinase"/>
    <property type="match status" value="1"/>
</dbReference>
<dbReference type="InterPro" id="IPR036890">
    <property type="entry name" value="HATPase_C_sf"/>
</dbReference>
<dbReference type="EMBL" id="QZCH01000001">
    <property type="protein sequence ID" value="RJG51467.1"/>
    <property type="molecule type" value="Genomic_DNA"/>
</dbReference>
<feature type="domain" description="CHASE" evidence="12">
    <location>
        <begin position="119"/>
        <end position="184"/>
    </location>
</feature>
<feature type="coiled-coil region" evidence="9">
    <location>
        <begin position="30"/>
        <end position="69"/>
    </location>
</feature>
<dbReference type="PANTHER" id="PTHR43065">
    <property type="entry name" value="SENSOR HISTIDINE KINASE"/>
    <property type="match status" value="1"/>
</dbReference>
<dbReference type="OrthoDB" id="9772100at2"/>
<comment type="caution">
    <text evidence="13">The sequence shown here is derived from an EMBL/GenBank/DDBJ whole genome shotgun (WGS) entry which is preliminary data.</text>
</comment>
<dbReference type="InterPro" id="IPR004358">
    <property type="entry name" value="Sig_transdc_His_kin-like_C"/>
</dbReference>
<gene>
    <name evidence="13" type="ORF">D1Z90_01675</name>
</gene>
<reference evidence="13 14" key="2">
    <citation type="submission" date="2019-01" db="EMBL/GenBank/DDBJ databases">
        <title>Motilimonas pumilus sp. nov., isolated from the gut of sea cucumber (Apostichopus japonicus).</title>
        <authorList>
            <person name="Wang F.-Q."/>
            <person name="Ren L.-H."/>
            <person name="Lin Y.-W."/>
            <person name="Sun G.-H."/>
            <person name="Du Z.-J."/>
            <person name="Zhao J.-X."/>
            <person name="Liu X.-J."/>
            <person name="Liu L.-J."/>
        </authorList>
    </citation>
    <scope>NUCLEOTIDE SEQUENCE [LARGE SCALE GENOMIC DNA]</scope>
    <source>
        <strain evidence="13 14">PLHSC7-2</strain>
    </source>
</reference>
<evidence type="ECO:0000313" key="13">
    <source>
        <dbReference type="EMBL" id="RJG51467.1"/>
    </source>
</evidence>
<keyword evidence="6" id="KW-0418">Kinase</keyword>
<accession>A0A418YKH6</accession>
<evidence type="ECO:0000256" key="4">
    <source>
        <dbReference type="ARBA" id="ARBA00022679"/>
    </source>
</evidence>
<dbReference type="InterPro" id="IPR006189">
    <property type="entry name" value="CHASE_dom"/>
</dbReference>
<keyword evidence="8" id="KW-0902">Two-component regulatory system</keyword>
<evidence type="ECO:0000256" key="6">
    <source>
        <dbReference type="ARBA" id="ARBA00022777"/>
    </source>
</evidence>
<dbReference type="GO" id="GO:0000155">
    <property type="term" value="F:phosphorelay sensor kinase activity"/>
    <property type="evidence" value="ECO:0007669"/>
    <property type="project" value="InterPro"/>
</dbReference>
<comment type="catalytic activity">
    <reaction evidence="1">
        <text>ATP + protein L-histidine = ADP + protein N-phospho-L-histidine.</text>
        <dbReference type="EC" id="2.7.13.3"/>
    </reaction>
</comment>
<dbReference type="PROSITE" id="PS50109">
    <property type="entry name" value="HIS_KIN"/>
    <property type="match status" value="1"/>
</dbReference>
<name>A0A418YKH6_9GAMM</name>
<dbReference type="SUPFAM" id="SSF55874">
    <property type="entry name" value="ATPase domain of HSP90 chaperone/DNA topoisomerase II/histidine kinase"/>
    <property type="match status" value="1"/>
</dbReference>
<evidence type="ECO:0000256" key="2">
    <source>
        <dbReference type="ARBA" id="ARBA00012438"/>
    </source>
</evidence>
<dbReference type="GO" id="GO:0005524">
    <property type="term" value="F:ATP binding"/>
    <property type="evidence" value="ECO:0007669"/>
    <property type="project" value="UniProtKB-KW"/>
</dbReference>
<keyword evidence="10" id="KW-0812">Transmembrane</keyword>
<dbReference type="Pfam" id="PF02518">
    <property type="entry name" value="HATPase_c"/>
    <property type="match status" value="1"/>
</dbReference>